<proteinExistence type="predicted"/>
<dbReference type="EMBL" id="BGZK01000890">
    <property type="protein sequence ID" value="GBP64176.1"/>
    <property type="molecule type" value="Genomic_DNA"/>
</dbReference>
<comment type="caution">
    <text evidence="1">The sequence shown here is derived from an EMBL/GenBank/DDBJ whole genome shotgun (WGS) entry which is preliminary data.</text>
</comment>
<dbReference type="Proteomes" id="UP000299102">
    <property type="component" value="Unassembled WGS sequence"/>
</dbReference>
<name>A0A4C1XJS1_EUMVA</name>
<sequence>MKLVTKASQWRKMRRGRRRKGREAFNLRDASFVGNSERQSFVRCTVNRMHMAEETQSVNILGRYRLKQRSQVPADSHLTRLRFRNQAIWTMKDFKNPVTFECHTLAYARGLARVAIK</sequence>
<evidence type="ECO:0000313" key="1">
    <source>
        <dbReference type="EMBL" id="GBP64176.1"/>
    </source>
</evidence>
<gene>
    <name evidence="1" type="ORF">EVAR_35565_1</name>
</gene>
<organism evidence="1 2">
    <name type="scientific">Eumeta variegata</name>
    <name type="common">Bagworm moth</name>
    <name type="synonym">Eumeta japonica</name>
    <dbReference type="NCBI Taxonomy" id="151549"/>
    <lineage>
        <taxon>Eukaryota</taxon>
        <taxon>Metazoa</taxon>
        <taxon>Ecdysozoa</taxon>
        <taxon>Arthropoda</taxon>
        <taxon>Hexapoda</taxon>
        <taxon>Insecta</taxon>
        <taxon>Pterygota</taxon>
        <taxon>Neoptera</taxon>
        <taxon>Endopterygota</taxon>
        <taxon>Lepidoptera</taxon>
        <taxon>Glossata</taxon>
        <taxon>Ditrysia</taxon>
        <taxon>Tineoidea</taxon>
        <taxon>Psychidae</taxon>
        <taxon>Oiketicinae</taxon>
        <taxon>Eumeta</taxon>
    </lineage>
</organism>
<protein>
    <submittedName>
        <fullName evidence="1">Uncharacterized protein</fullName>
    </submittedName>
</protein>
<accession>A0A4C1XJS1</accession>
<reference evidence="1 2" key="1">
    <citation type="journal article" date="2019" name="Commun. Biol.">
        <title>The bagworm genome reveals a unique fibroin gene that provides high tensile strength.</title>
        <authorList>
            <person name="Kono N."/>
            <person name="Nakamura H."/>
            <person name="Ohtoshi R."/>
            <person name="Tomita M."/>
            <person name="Numata K."/>
            <person name="Arakawa K."/>
        </authorList>
    </citation>
    <scope>NUCLEOTIDE SEQUENCE [LARGE SCALE GENOMIC DNA]</scope>
</reference>
<dbReference type="AlphaFoldDB" id="A0A4C1XJS1"/>
<evidence type="ECO:0000313" key="2">
    <source>
        <dbReference type="Proteomes" id="UP000299102"/>
    </source>
</evidence>
<keyword evidence="2" id="KW-1185">Reference proteome</keyword>